<dbReference type="RefSeq" id="WP_303763949.1">
    <property type="nucleotide sequence ID" value="NZ_CAUOSC010000017.1"/>
</dbReference>
<dbReference type="AlphaFoldDB" id="A0A929RWB4"/>
<dbReference type="PANTHER" id="PTHR22916">
    <property type="entry name" value="GLYCOSYLTRANSFERASE"/>
    <property type="match status" value="1"/>
</dbReference>
<organism evidence="2 3">
    <name type="scientific">Alloprevotella tannerae</name>
    <dbReference type="NCBI Taxonomy" id="76122"/>
    <lineage>
        <taxon>Bacteria</taxon>
        <taxon>Pseudomonadati</taxon>
        <taxon>Bacteroidota</taxon>
        <taxon>Bacteroidia</taxon>
        <taxon>Bacteroidales</taxon>
        <taxon>Prevotellaceae</taxon>
        <taxon>Alloprevotella</taxon>
    </lineage>
</organism>
<comment type="caution">
    <text evidence="2">The sequence shown here is derived from an EMBL/GenBank/DDBJ whole genome shotgun (WGS) entry which is preliminary data.</text>
</comment>
<dbReference type="EMBL" id="JABZGR010000014">
    <property type="protein sequence ID" value="MBF0970488.1"/>
    <property type="molecule type" value="Genomic_DNA"/>
</dbReference>
<dbReference type="Proteomes" id="UP000704068">
    <property type="component" value="Unassembled WGS sequence"/>
</dbReference>
<dbReference type="PANTHER" id="PTHR22916:SF3">
    <property type="entry name" value="UDP-GLCNAC:BETAGAL BETA-1,3-N-ACETYLGLUCOSAMINYLTRANSFERASE-LIKE PROTEIN 1"/>
    <property type="match status" value="1"/>
</dbReference>
<dbReference type="CDD" id="cd00761">
    <property type="entry name" value="Glyco_tranf_GTA_type"/>
    <property type="match status" value="1"/>
</dbReference>
<dbReference type="InterPro" id="IPR029044">
    <property type="entry name" value="Nucleotide-diphossugar_trans"/>
</dbReference>
<dbReference type="Pfam" id="PF00535">
    <property type="entry name" value="Glycos_transf_2"/>
    <property type="match status" value="1"/>
</dbReference>
<name>A0A929RWB4_9BACT</name>
<feature type="domain" description="Glycosyltransferase 2-like" evidence="1">
    <location>
        <begin position="8"/>
        <end position="118"/>
    </location>
</feature>
<evidence type="ECO:0000313" key="2">
    <source>
        <dbReference type="EMBL" id="MBF0970488.1"/>
    </source>
</evidence>
<protein>
    <submittedName>
        <fullName evidence="2">Glycosyltransferase family 2 protein</fullName>
    </submittedName>
</protein>
<evidence type="ECO:0000313" key="3">
    <source>
        <dbReference type="Proteomes" id="UP000704068"/>
    </source>
</evidence>
<sequence length="295" mass="34144">MDEIRVTILTASYNRAKLLPTIYKSLQRQTDQCFEWIIVDDGSQDDTALVVKAMQESHKVEGFPITYLYKENGGKHTAINLGVKAANGLLTLVLDSDDELPEDAVHSVWTCFEQIRDDERIGGVCGYMAHRDGRMIGRYVSNDVIDADTRQLQYQYNVDWDMREVFRTSVLREFPYPEIAGEKFCPEDLTLFRIASKYKLRLIPKVIYLADYLPGGLTANIIRIRMQSPVSSMMCYAELNQQEIPFIYRLKAAINYFRFRCCVKGSVPAVGFSMRWFWAWPFGLLMHLNDLRKCR</sequence>
<dbReference type="SUPFAM" id="SSF53448">
    <property type="entry name" value="Nucleotide-diphospho-sugar transferases"/>
    <property type="match status" value="1"/>
</dbReference>
<dbReference type="GO" id="GO:0016758">
    <property type="term" value="F:hexosyltransferase activity"/>
    <property type="evidence" value="ECO:0007669"/>
    <property type="project" value="UniProtKB-ARBA"/>
</dbReference>
<proteinExistence type="predicted"/>
<reference evidence="2" key="1">
    <citation type="submission" date="2020-04" db="EMBL/GenBank/DDBJ databases">
        <title>Deep metagenomics examines the oral microbiome during advanced dental caries in children, revealing novel taxa and co-occurrences with host molecules.</title>
        <authorList>
            <person name="Baker J.L."/>
            <person name="Morton J.T."/>
            <person name="Dinis M."/>
            <person name="Alvarez R."/>
            <person name="Tran N.C."/>
            <person name="Knight R."/>
            <person name="Edlund A."/>
        </authorList>
    </citation>
    <scope>NUCLEOTIDE SEQUENCE</scope>
    <source>
        <strain evidence="2">JCVI_34_bin.1</strain>
    </source>
</reference>
<dbReference type="InterPro" id="IPR001173">
    <property type="entry name" value="Glyco_trans_2-like"/>
</dbReference>
<dbReference type="Gene3D" id="3.90.550.10">
    <property type="entry name" value="Spore Coat Polysaccharide Biosynthesis Protein SpsA, Chain A"/>
    <property type="match status" value="1"/>
</dbReference>
<evidence type="ECO:0000259" key="1">
    <source>
        <dbReference type="Pfam" id="PF00535"/>
    </source>
</evidence>
<gene>
    <name evidence="2" type="ORF">HXK21_05550</name>
</gene>
<accession>A0A929RWB4</accession>